<dbReference type="GO" id="GO:0004252">
    <property type="term" value="F:serine-type endopeptidase activity"/>
    <property type="evidence" value="ECO:0007669"/>
    <property type="project" value="InterPro"/>
</dbReference>
<dbReference type="InterPro" id="IPR001940">
    <property type="entry name" value="Peptidase_S1C"/>
</dbReference>
<dbReference type="CDD" id="cd06779">
    <property type="entry name" value="cpPDZ_Deg_HtrA-like"/>
    <property type="match status" value="1"/>
</dbReference>
<keyword evidence="2 7" id="KW-0645">Protease</keyword>
<dbReference type="PROSITE" id="PS50106">
    <property type="entry name" value="PDZ"/>
    <property type="match status" value="1"/>
</dbReference>
<dbReference type="Gene3D" id="2.30.42.10">
    <property type="match status" value="1"/>
</dbReference>
<proteinExistence type="inferred from homology"/>
<dbReference type="PANTHER" id="PTHR43343">
    <property type="entry name" value="PEPTIDASE S12"/>
    <property type="match status" value="1"/>
</dbReference>
<dbReference type="EMBL" id="CADCUO010000007">
    <property type="protein sequence ID" value="CAA9371664.1"/>
    <property type="molecule type" value="Genomic_DNA"/>
</dbReference>
<dbReference type="Pfam" id="PF13365">
    <property type="entry name" value="Trypsin_2"/>
    <property type="match status" value="1"/>
</dbReference>
<evidence type="ECO:0000256" key="4">
    <source>
        <dbReference type="SAM" id="MobiDB-lite"/>
    </source>
</evidence>
<protein>
    <submittedName>
        <fullName evidence="7">Putative protease</fullName>
    </submittedName>
</protein>
<evidence type="ECO:0000313" key="7">
    <source>
        <dbReference type="EMBL" id="CAA9371664.1"/>
    </source>
</evidence>
<dbReference type="Pfam" id="PF13180">
    <property type="entry name" value="PDZ_2"/>
    <property type="match status" value="1"/>
</dbReference>
<keyword evidence="5" id="KW-1133">Transmembrane helix</keyword>
<accession>A0A6J4N1B8</accession>
<feature type="transmembrane region" description="Helical" evidence="5">
    <location>
        <begin position="116"/>
        <end position="138"/>
    </location>
</feature>
<evidence type="ECO:0000256" key="2">
    <source>
        <dbReference type="ARBA" id="ARBA00022670"/>
    </source>
</evidence>
<reference evidence="7" key="1">
    <citation type="submission" date="2020-02" db="EMBL/GenBank/DDBJ databases">
        <authorList>
            <person name="Meier V. D."/>
        </authorList>
    </citation>
    <scope>NUCLEOTIDE SEQUENCE</scope>
    <source>
        <strain evidence="7">AVDCRST_MAG75</strain>
    </source>
</reference>
<evidence type="ECO:0000259" key="6">
    <source>
        <dbReference type="PROSITE" id="PS50106"/>
    </source>
</evidence>
<dbReference type="PANTHER" id="PTHR43343:SF3">
    <property type="entry name" value="PROTEASE DO-LIKE 8, CHLOROPLASTIC"/>
    <property type="match status" value="1"/>
</dbReference>
<dbReference type="GO" id="GO:0006508">
    <property type="term" value="P:proteolysis"/>
    <property type="evidence" value="ECO:0007669"/>
    <property type="project" value="UniProtKB-KW"/>
</dbReference>
<sequence length="477" mass="48014">MVDENRPYGGGAGDDPDQYRYFGPFGPGSSSAQGQVEHNDTQPLPAADPRYAAEPGRIPPPAAPSYQAYGTSGGYGTAGGAQGMFGAPAGVSPLQPQYPQAPVSGYGAPYPTRRPLGGVAVVAVAALTALVIGTAAGFGGSKLAGLTSGPAIAPAPAASRAATRSPLPPAPDQANLVEVAKRVLPSTVMIKAGAGTGAATGSGFVLDRQGRIMTNNHVVQGAADGDRIEVVFDDGRRARATIVGRSPSYDLAILKVAASRSLVPMQIGDSDAVRVGETVIAVGAPLALPGTVTQGIVSSRNRPVVVAGGGNTDAASAYINAIQTDAPINPGNSGGPLIDGAARVIGVNSAILTLGEGRGQAGNIGLGFAIPINQAMDIGALLIKDGKATYPVIGAKVSDTSDESGVQLTTVEPNGPADKSGLREGDKIISIDGTAVRDLEQLIVTIRTHRPKDVVELGYERGGVKATTRVTLGSKEG</sequence>
<comment type="similarity">
    <text evidence="1">Belongs to the peptidase S1C family.</text>
</comment>
<dbReference type="SUPFAM" id="SSF50156">
    <property type="entry name" value="PDZ domain-like"/>
    <property type="match status" value="1"/>
</dbReference>
<dbReference type="PRINTS" id="PR00834">
    <property type="entry name" value="PROTEASES2C"/>
</dbReference>
<evidence type="ECO:0000256" key="3">
    <source>
        <dbReference type="ARBA" id="ARBA00022801"/>
    </source>
</evidence>
<keyword evidence="5" id="KW-0472">Membrane</keyword>
<feature type="domain" description="PDZ" evidence="6">
    <location>
        <begin position="379"/>
        <end position="439"/>
    </location>
</feature>
<gene>
    <name evidence="7" type="ORF">AVDCRST_MAG75-125</name>
</gene>
<dbReference type="InterPro" id="IPR043504">
    <property type="entry name" value="Peptidase_S1_PA_chymotrypsin"/>
</dbReference>
<dbReference type="AlphaFoldDB" id="A0A6J4N1B8"/>
<dbReference type="InterPro" id="IPR051201">
    <property type="entry name" value="Chloro_Bact_Ser_Proteases"/>
</dbReference>
<dbReference type="SUPFAM" id="SSF50494">
    <property type="entry name" value="Trypsin-like serine proteases"/>
    <property type="match status" value="1"/>
</dbReference>
<keyword evidence="5" id="KW-0812">Transmembrane</keyword>
<dbReference type="Gene3D" id="2.40.10.10">
    <property type="entry name" value="Trypsin-like serine proteases"/>
    <property type="match status" value="2"/>
</dbReference>
<dbReference type="InterPro" id="IPR036034">
    <property type="entry name" value="PDZ_sf"/>
</dbReference>
<dbReference type="SMART" id="SM00228">
    <property type="entry name" value="PDZ"/>
    <property type="match status" value="1"/>
</dbReference>
<evidence type="ECO:0000256" key="1">
    <source>
        <dbReference type="ARBA" id="ARBA00010541"/>
    </source>
</evidence>
<name>A0A6J4N1B8_9ACTN</name>
<keyword evidence="3" id="KW-0378">Hydrolase</keyword>
<dbReference type="InterPro" id="IPR001478">
    <property type="entry name" value="PDZ"/>
</dbReference>
<dbReference type="InterPro" id="IPR009003">
    <property type="entry name" value="Peptidase_S1_PA"/>
</dbReference>
<evidence type="ECO:0000256" key="5">
    <source>
        <dbReference type="SAM" id="Phobius"/>
    </source>
</evidence>
<feature type="region of interest" description="Disordered" evidence="4">
    <location>
        <begin position="1"/>
        <end position="57"/>
    </location>
</feature>
<feature type="region of interest" description="Disordered" evidence="4">
    <location>
        <begin position="404"/>
        <end position="423"/>
    </location>
</feature>
<organism evidence="7">
    <name type="scientific">uncultured Propionibacteriaceae bacterium</name>
    <dbReference type="NCBI Taxonomy" id="257457"/>
    <lineage>
        <taxon>Bacteria</taxon>
        <taxon>Bacillati</taxon>
        <taxon>Actinomycetota</taxon>
        <taxon>Actinomycetes</taxon>
        <taxon>Propionibacteriales</taxon>
        <taxon>Propionibacteriaceae</taxon>
        <taxon>environmental samples</taxon>
    </lineage>
</organism>